<dbReference type="RefSeq" id="WP_007404277.1">
    <property type="nucleotide sequence ID" value="NZ_BBJS01000012.1"/>
</dbReference>
<evidence type="ECO:0000313" key="2">
    <source>
        <dbReference type="Proteomes" id="UP000032025"/>
    </source>
</evidence>
<evidence type="ECO:0000313" key="1">
    <source>
        <dbReference type="EMBL" id="GAN12744.1"/>
    </source>
</evidence>
<organism evidence="1 2">
    <name type="scientific">Sphingomonas paucimobilis NBRC 13935</name>
    <dbReference type="NCBI Taxonomy" id="1219050"/>
    <lineage>
        <taxon>Bacteria</taxon>
        <taxon>Pseudomonadati</taxon>
        <taxon>Pseudomonadota</taxon>
        <taxon>Alphaproteobacteria</taxon>
        <taxon>Sphingomonadales</taxon>
        <taxon>Sphingomonadaceae</taxon>
        <taxon>Sphingomonas</taxon>
    </lineage>
</organism>
<comment type="caution">
    <text evidence="1">The sequence shown here is derived from an EMBL/GenBank/DDBJ whole genome shotgun (WGS) entry which is preliminary data.</text>
</comment>
<keyword evidence="2" id="KW-1185">Reference proteome</keyword>
<proteinExistence type="predicted"/>
<protein>
    <submittedName>
        <fullName evidence="1">DNA, contig: SP612</fullName>
    </submittedName>
</protein>
<reference evidence="1 2" key="1">
    <citation type="submission" date="2014-08" db="EMBL/GenBank/DDBJ databases">
        <title>Whole genome shotgun sequence of Sphingomonas paucimobilis NBRC 13935.</title>
        <authorList>
            <person name="Hosoyama A."/>
            <person name="Hashimoto M."/>
            <person name="Hosoyama Y."/>
            <person name="Noguchi M."/>
            <person name="Uohara A."/>
            <person name="Ohji S."/>
            <person name="Katano-Makiyama Y."/>
            <person name="Ichikawa N."/>
            <person name="Kimura A."/>
            <person name="Yamazoe A."/>
            <person name="Fujita N."/>
        </authorList>
    </citation>
    <scope>NUCLEOTIDE SEQUENCE [LARGE SCALE GENOMIC DNA]</scope>
    <source>
        <strain evidence="1 2">NBRC 13935</strain>
    </source>
</reference>
<name>A0A0C9MZP7_SPHPI</name>
<dbReference type="GeneID" id="78525913"/>
<sequence>MGRVAEAFDPHARLQTKAGICVYLGHISGATYDAWCAKGLVPGPVRGTNRYDVRAHDLLLDRHAGLMKASRTLSPLEQWEAENARAS</sequence>
<accession>A0A0C9MZP7</accession>
<dbReference type="EMBL" id="BBJS01000012">
    <property type="protein sequence ID" value="GAN12744.1"/>
    <property type="molecule type" value="Genomic_DNA"/>
</dbReference>
<dbReference type="AlphaFoldDB" id="A0A0C9MZP7"/>
<dbReference type="Proteomes" id="UP000032025">
    <property type="component" value="Unassembled WGS sequence"/>
</dbReference>
<gene>
    <name evidence="1" type="ORF">SP6_12_01410</name>
</gene>